<dbReference type="RefSeq" id="WP_110033998.1">
    <property type="nucleotide sequence ID" value="NZ_QGTR01000006.1"/>
</dbReference>
<evidence type="ECO:0000313" key="2">
    <source>
        <dbReference type="Proteomes" id="UP000246352"/>
    </source>
</evidence>
<gene>
    <name evidence="1" type="ORF">DFR52_106231</name>
</gene>
<accession>A0A317PF16</accession>
<dbReference type="Proteomes" id="UP000246352">
    <property type="component" value="Unassembled WGS sequence"/>
</dbReference>
<keyword evidence="2" id="KW-1185">Reference proteome</keyword>
<reference evidence="1 2" key="1">
    <citation type="submission" date="2018-05" db="EMBL/GenBank/DDBJ databases">
        <title>Genomic Encyclopedia of Type Strains, Phase IV (KMG-IV): sequencing the most valuable type-strain genomes for metagenomic binning, comparative biology and taxonomic classification.</title>
        <authorList>
            <person name="Goeker M."/>
        </authorList>
    </citation>
    <scope>NUCLEOTIDE SEQUENCE [LARGE SCALE GENOMIC DNA]</scope>
    <source>
        <strain evidence="1 2">DSM 16791</strain>
    </source>
</reference>
<proteinExistence type="predicted"/>
<sequence length="306" mass="32783">MTYAPISIDLSRVPVPAIIEPLNAQSLIAQFIARFTAIWEDARADNPTLPAYDVEQLETDPVIIVGQAFAFLRLLDRQRVNDGIKALLATEAKGTNLDAVVARQNVERLTITPANGSTPAVMENDASLLRRYLLSFDRAAAGSRDCYLYQAFTAWPQMHDARVNGHAIHGRRGDTDVVIIGPMGAIPSPAERALVTAAVLADHVKPEAVSVAVIDATPLEYSVEMVIEVPPGPDAEIIRSEVIERVRSAGAARMLIGGEIPAGLLSGAAYGPNVIKVRDLAPVEIAADPYTVPVLTSIAITLEIRA</sequence>
<organism evidence="1 2">
    <name type="scientific">Hoeflea marina</name>
    <dbReference type="NCBI Taxonomy" id="274592"/>
    <lineage>
        <taxon>Bacteria</taxon>
        <taxon>Pseudomonadati</taxon>
        <taxon>Pseudomonadota</taxon>
        <taxon>Alphaproteobacteria</taxon>
        <taxon>Hyphomicrobiales</taxon>
        <taxon>Rhizobiaceae</taxon>
        <taxon>Hoeflea</taxon>
    </lineage>
</organism>
<dbReference type="EMBL" id="QGTR01000006">
    <property type="protein sequence ID" value="PWV97706.1"/>
    <property type="molecule type" value="Genomic_DNA"/>
</dbReference>
<protein>
    <submittedName>
        <fullName evidence="1">Phage-related baseplate assembly protein</fullName>
    </submittedName>
</protein>
<comment type="caution">
    <text evidence="1">The sequence shown here is derived from an EMBL/GenBank/DDBJ whole genome shotgun (WGS) entry which is preliminary data.</text>
</comment>
<dbReference type="OrthoDB" id="9793802at2"/>
<evidence type="ECO:0000313" key="1">
    <source>
        <dbReference type="EMBL" id="PWV97706.1"/>
    </source>
</evidence>
<name>A0A317PF16_9HYPH</name>
<dbReference type="AlphaFoldDB" id="A0A317PF16"/>